<keyword evidence="2" id="KW-0489">Methyltransferase</keyword>
<evidence type="ECO:0000256" key="1">
    <source>
        <dbReference type="ARBA" id="ARBA00006594"/>
    </source>
</evidence>
<organism evidence="7 8">
    <name type="scientific">Candidatus Enterousia avicola</name>
    <dbReference type="NCBI Taxonomy" id="2840787"/>
    <lineage>
        <taxon>Bacteria</taxon>
        <taxon>Pseudomonadati</taxon>
        <taxon>Pseudomonadota</taxon>
        <taxon>Alphaproteobacteria</taxon>
        <taxon>Candidatus Enterousia</taxon>
    </lineage>
</organism>
<protein>
    <recommendedName>
        <fullName evidence="5">Methyltransferase</fullName>
        <ecNumber evidence="5">2.1.1.-</ecNumber>
    </recommendedName>
</protein>
<dbReference type="GO" id="GO:0032259">
    <property type="term" value="P:methylation"/>
    <property type="evidence" value="ECO:0007669"/>
    <property type="project" value="UniProtKB-KW"/>
</dbReference>
<dbReference type="Pfam" id="PF01555">
    <property type="entry name" value="N6_N4_Mtase"/>
    <property type="match status" value="1"/>
</dbReference>
<dbReference type="Proteomes" id="UP000824142">
    <property type="component" value="Unassembled WGS sequence"/>
</dbReference>
<dbReference type="PANTHER" id="PTHR13370">
    <property type="entry name" value="RNA METHYLASE-RELATED"/>
    <property type="match status" value="1"/>
</dbReference>
<evidence type="ECO:0000313" key="8">
    <source>
        <dbReference type="Proteomes" id="UP000824142"/>
    </source>
</evidence>
<evidence type="ECO:0000313" key="7">
    <source>
        <dbReference type="EMBL" id="HIU65024.1"/>
    </source>
</evidence>
<dbReference type="GO" id="GO:0008170">
    <property type="term" value="F:N-methyltransferase activity"/>
    <property type="evidence" value="ECO:0007669"/>
    <property type="project" value="InterPro"/>
</dbReference>
<reference evidence="7" key="2">
    <citation type="journal article" date="2021" name="PeerJ">
        <title>Extensive microbial diversity within the chicken gut microbiome revealed by metagenomics and culture.</title>
        <authorList>
            <person name="Gilroy R."/>
            <person name="Ravi A."/>
            <person name="Getino M."/>
            <person name="Pursley I."/>
            <person name="Horton D.L."/>
            <person name="Alikhan N.F."/>
            <person name="Baker D."/>
            <person name="Gharbi K."/>
            <person name="Hall N."/>
            <person name="Watson M."/>
            <person name="Adriaenssens E.M."/>
            <person name="Foster-Nyarko E."/>
            <person name="Jarju S."/>
            <person name="Secka A."/>
            <person name="Antonio M."/>
            <person name="Oren A."/>
            <person name="Chaudhuri R.R."/>
            <person name="La Ragione R."/>
            <person name="Hildebrand F."/>
            <person name="Pallen M.J."/>
        </authorList>
    </citation>
    <scope>NUCLEOTIDE SEQUENCE</scope>
    <source>
        <strain evidence="7">CHK136-897</strain>
    </source>
</reference>
<dbReference type="GO" id="GO:0003677">
    <property type="term" value="F:DNA binding"/>
    <property type="evidence" value="ECO:0007669"/>
    <property type="project" value="InterPro"/>
</dbReference>
<accession>A0A9D1MRX7</accession>
<evidence type="ECO:0000256" key="3">
    <source>
        <dbReference type="ARBA" id="ARBA00022679"/>
    </source>
</evidence>
<dbReference type="AlphaFoldDB" id="A0A9D1MRX7"/>
<dbReference type="PRINTS" id="PR00508">
    <property type="entry name" value="S21N4MTFRASE"/>
</dbReference>
<proteinExistence type="inferred from homology"/>
<dbReference type="SUPFAM" id="SSF53335">
    <property type="entry name" value="S-adenosyl-L-methionine-dependent methyltransferases"/>
    <property type="match status" value="1"/>
</dbReference>
<dbReference type="Gene3D" id="3.40.50.150">
    <property type="entry name" value="Vaccinia Virus protein VP39"/>
    <property type="match status" value="1"/>
</dbReference>
<dbReference type="PROSITE" id="PS00092">
    <property type="entry name" value="N6_MTASE"/>
    <property type="match status" value="1"/>
</dbReference>
<dbReference type="GO" id="GO:0005737">
    <property type="term" value="C:cytoplasm"/>
    <property type="evidence" value="ECO:0007669"/>
    <property type="project" value="TreeGrafter"/>
</dbReference>
<dbReference type="InterPro" id="IPR002941">
    <property type="entry name" value="DNA_methylase_N4/N6"/>
</dbReference>
<sequence length="219" mass="24735">MTDLAKKGIKVDAIITDPPYNISKSNNFGTMKSAKRQGVDFGEWDKGFDLLSWLDIADTLLKDGGNIVIFNSFLNIGTIAKTLEQHGYSVKDLIRWIKPNPMPRNMSSRFVADYELAIWCVKGKKKWTFNNTSGSYLRPEIKCPSPSGKERLGHPTQKPVCLMEFLVKTLTNPGDLVLDPFMGSGSTGIACVRQNRHFIGVELDEKFYNMSYKRIFNDI</sequence>
<feature type="domain" description="DNA methylase N-4/N-6" evidence="6">
    <location>
        <begin position="11"/>
        <end position="212"/>
    </location>
</feature>
<dbReference type="InterPro" id="IPR001091">
    <property type="entry name" value="RM_Methyltransferase"/>
</dbReference>
<reference evidence="7" key="1">
    <citation type="submission" date="2020-10" db="EMBL/GenBank/DDBJ databases">
        <authorList>
            <person name="Gilroy R."/>
        </authorList>
    </citation>
    <scope>NUCLEOTIDE SEQUENCE</scope>
    <source>
        <strain evidence="7">CHK136-897</strain>
    </source>
</reference>
<dbReference type="EMBL" id="DVNO01000001">
    <property type="protein sequence ID" value="HIU65024.1"/>
    <property type="molecule type" value="Genomic_DNA"/>
</dbReference>
<keyword evidence="3" id="KW-0808">Transferase</keyword>
<dbReference type="InterPro" id="IPR002052">
    <property type="entry name" value="DNA_methylase_N6_adenine_CS"/>
</dbReference>
<comment type="caution">
    <text evidence="7">The sequence shown here is derived from an EMBL/GenBank/DDBJ whole genome shotgun (WGS) entry which is preliminary data.</text>
</comment>
<evidence type="ECO:0000256" key="5">
    <source>
        <dbReference type="RuleBase" id="RU362026"/>
    </source>
</evidence>
<dbReference type="InterPro" id="IPR029063">
    <property type="entry name" value="SAM-dependent_MTases_sf"/>
</dbReference>
<evidence type="ECO:0000256" key="4">
    <source>
        <dbReference type="ARBA" id="ARBA00047942"/>
    </source>
</evidence>
<evidence type="ECO:0000259" key="6">
    <source>
        <dbReference type="Pfam" id="PF01555"/>
    </source>
</evidence>
<dbReference type="EC" id="2.1.1.-" evidence="5"/>
<comment type="catalytic activity">
    <reaction evidence="4">
        <text>a 2'-deoxyadenosine in DNA + S-adenosyl-L-methionine = an N(6)-methyl-2'-deoxyadenosine in DNA + S-adenosyl-L-homocysteine + H(+)</text>
        <dbReference type="Rhea" id="RHEA:15197"/>
        <dbReference type="Rhea" id="RHEA-COMP:12418"/>
        <dbReference type="Rhea" id="RHEA-COMP:12419"/>
        <dbReference type="ChEBI" id="CHEBI:15378"/>
        <dbReference type="ChEBI" id="CHEBI:57856"/>
        <dbReference type="ChEBI" id="CHEBI:59789"/>
        <dbReference type="ChEBI" id="CHEBI:90615"/>
        <dbReference type="ChEBI" id="CHEBI:90616"/>
        <dbReference type="EC" id="2.1.1.72"/>
    </reaction>
</comment>
<evidence type="ECO:0000256" key="2">
    <source>
        <dbReference type="ARBA" id="ARBA00022603"/>
    </source>
</evidence>
<gene>
    <name evidence="7" type="ORF">IAC63_00065</name>
</gene>
<comment type="similarity">
    <text evidence="1 5">Belongs to the N(4)/N(6)-methyltransferase family.</text>
</comment>
<dbReference type="GO" id="GO:0009007">
    <property type="term" value="F:site-specific DNA-methyltransferase (adenine-specific) activity"/>
    <property type="evidence" value="ECO:0007669"/>
    <property type="project" value="UniProtKB-EC"/>
</dbReference>
<name>A0A9D1MRX7_9PROT</name>
<dbReference type="PANTHER" id="PTHR13370:SF3">
    <property type="entry name" value="TRNA (GUANINE(10)-N2)-METHYLTRANSFERASE HOMOLOG"/>
    <property type="match status" value="1"/>
</dbReference>